<keyword evidence="3" id="KW-1185">Reference proteome</keyword>
<name>A0A9P0P8C7_ACAOB</name>
<evidence type="ECO:0000313" key="2">
    <source>
        <dbReference type="EMBL" id="CAH1972932.1"/>
    </source>
</evidence>
<evidence type="ECO:0000313" key="3">
    <source>
        <dbReference type="Proteomes" id="UP001152888"/>
    </source>
</evidence>
<organism evidence="2 3">
    <name type="scientific">Acanthoscelides obtectus</name>
    <name type="common">Bean weevil</name>
    <name type="synonym">Bruchus obtectus</name>
    <dbReference type="NCBI Taxonomy" id="200917"/>
    <lineage>
        <taxon>Eukaryota</taxon>
        <taxon>Metazoa</taxon>
        <taxon>Ecdysozoa</taxon>
        <taxon>Arthropoda</taxon>
        <taxon>Hexapoda</taxon>
        <taxon>Insecta</taxon>
        <taxon>Pterygota</taxon>
        <taxon>Neoptera</taxon>
        <taxon>Endopterygota</taxon>
        <taxon>Coleoptera</taxon>
        <taxon>Polyphaga</taxon>
        <taxon>Cucujiformia</taxon>
        <taxon>Chrysomeloidea</taxon>
        <taxon>Chrysomelidae</taxon>
        <taxon>Bruchinae</taxon>
        <taxon>Bruchini</taxon>
        <taxon>Acanthoscelides</taxon>
    </lineage>
</organism>
<protein>
    <submittedName>
        <fullName evidence="2">Uncharacterized protein</fullName>
    </submittedName>
</protein>
<reference evidence="2" key="1">
    <citation type="submission" date="2022-03" db="EMBL/GenBank/DDBJ databases">
        <authorList>
            <person name="Sayadi A."/>
        </authorList>
    </citation>
    <scope>NUCLEOTIDE SEQUENCE</scope>
</reference>
<dbReference type="AlphaFoldDB" id="A0A9P0P8C7"/>
<sequence>MGISLYGNPDLLLYRKMTKLTAKQEDYSPERRTFVNPDQRYVLPQS</sequence>
<dbReference type="EMBL" id="CAKOFQ010006803">
    <property type="protein sequence ID" value="CAH1972932.1"/>
    <property type="molecule type" value="Genomic_DNA"/>
</dbReference>
<gene>
    <name evidence="2" type="ORF">ACAOBT_LOCUS10271</name>
</gene>
<feature type="region of interest" description="Disordered" evidence="1">
    <location>
        <begin position="25"/>
        <end position="46"/>
    </location>
</feature>
<evidence type="ECO:0000256" key="1">
    <source>
        <dbReference type="SAM" id="MobiDB-lite"/>
    </source>
</evidence>
<accession>A0A9P0P8C7</accession>
<proteinExistence type="predicted"/>
<dbReference type="Proteomes" id="UP001152888">
    <property type="component" value="Unassembled WGS sequence"/>
</dbReference>
<comment type="caution">
    <text evidence="2">The sequence shown here is derived from an EMBL/GenBank/DDBJ whole genome shotgun (WGS) entry which is preliminary data.</text>
</comment>